<dbReference type="GO" id="GO:0055085">
    <property type="term" value="P:transmembrane transport"/>
    <property type="evidence" value="ECO:0007669"/>
    <property type="project" value="InterPro"/>
</dbReference>
<feature type="transmembrane region" description="Helical" evidence="8">
    <location>
        <begin position="240"/>
        <end position="266"/>
    </location>
</feature>
<feature type="transmembrane region" description="Helical" evidence="8">
    <location>
        <begin position="12"/>
        <end position="32"/>
    </location>
</feature>
<comment type="subcellular location">
    <subcellularLocation>
        <location evidence="1 8">Cell membrane</location>
        <topology evidence="1 8">Multi-pass membrane protein</topology>
    </subcellularLocation>
</comment>
<dbReference type="PANTHER" id="PTHR42929:SF5">
    <property type="entry name" value="ABC TRANSPORTER PERMEASE PROTEIN"/>
    <property type="match status" value="1"/>
</dbReference>
<dbReference type="InterPro" id="IPR000515">
    <property type="entry name" value="MetI-like"/>
</dbReference>
<evidence type="ECO:0000256" key="1">
    <source>
        <dbReference type="ARBA" id="ARBA00004651"/>
    </source>
</evidence>
<dbReference type="PANTHER" id="PTHR42929">
    <property type="entry name" value="INNER MEMBRANE ABC TRANSPORTER PERMEASE PROTEIN YDCU-RELATED-RELATED"/>
    <property type="match status" value="1"/>
</dbReference>
<evidence type="ECO:0000256" key="7">
    <source>
        <dbReference type="ARBA" id="ARBA00023136"/>
    </source>
</evidence>
<evidence type="ECO:0000256" key="8">
    <source>
        <dbReference type="RuleBase" id="RU363032"/>
    </source>
</evidence>
<evidence type="ECO:0000256" key="3">
    <source>
        <dbReference type="ARBA" id="ARBA00022448"/>
    </source>
</evidence>
<dbReference type="PROSITE" id="PS50928">
    <property type="entry name" value="ABC_TM1"/>
    <property type="match status" value="1"/>
</dbReference>
<dbReference type="GO" id="GO:0005886">
    <property type="term" value="C:plasma membrane"/>
    <property type="evidence" value="ECO:0007669"/>
    <property type="project" value="UniProtKB-SubCell"/>
</dbReference>
<feature type="transmembrane region" description="Helical" evidence="8">
    <location>
        <begin position="96"/>
        <end position="118"/>
    </location>
</feature>
<feature type="transmembrane region" description="Helical" evidence="8">
    <location>
        <begin position="138"/>
        <end position="160"/>
    </location>
</feature>
<dbReference type="EMBL" id="CP060436">
    <property type="protein sequence ID" value="QPM90879.1"/>
    <property type="molecule type" value="Genomic_DNA"/>
</dbReference>
<keyword evidence="3 8" id="KW-0813">Transport</keyword>
<reference evidence="9 10" key="1">
    <citation type="submission" date="2020-08" db="EMBL/GenBank/DDBJ databases">
        <title>Genome sequence of Rhodobacteraceae bacterium Lw-13e.</title>
        <authorList>
            <person name="Poehlein A."/>
            <person name="Wolter L."/>
            <person name="Daniel R."/>
            <person name="Brinkhoff T."/>
        </authorList>
    </citation>
    <scope>NUCLEOTIDE SEQUENCE [LARGE SCALE GENOMIC DNA]</scope>
    <source>
        <strain evidence="9 10">Lw-13e</strain>
    </source>
</reference>
<keyword evidence="10" id="KW-1185">Reference proteome</keyword>
<gene>
    <name evidence="9" type="primary">potB_4</name>
    <name evidence="9" type="ORF">PSAL_021210</name>
</gene>
<dbReference type="Gene3D" id="1.10.3720.10">
    <property type="entry name" value="MetI-like"/>
    <property type="match status" value="1"/>
</dbReference>
<proteinExistence type="inferred from homology"/>
<feature type="transmembrane region" description="Helical" evidence="8">
    <location>
        <begin position="62"/>
        <end position="84"/>
    </location>
</feature>
<keyword evidence="7 8" id="KW-0472">Membrane</keyword>
<sequence length="276" mass="29927">MTSVPLIRRLSVLVPTAFLAVFFLAPMVYVLWLSFMDPKPGLANYARFFQSGYMVETLLRTVLMAGVVTVVSAFMAYPVAFIIANSPSAYARALAMVVMSSFLVSFLVRTFAWLVILGNGGPAQSILALMGWNPPPRLLYTTMASVIAMTQLLTPLMVLVLYATMRRIDPRLMLASASLGANNLRSLLNVHLPLSLPGLANGGVLIFITCMGYYVTPAILGSPRDLMISGLIGKQMEQMLSFGTAAASSVILTSFTGVLFLIYGSFTSLDRLWSAK</sequence>
<dbReference type="Proteomes" id="UP000283786">
    <property type="component" value="Chromosome"/>
</dbReference>
<dbReference type="AlphaFoldDB" id="A0A418SL98"/>
<dbReference type="RefSeq" id="WP_119837758.1">
    <property type="nucleotide sequence ID" value="NZ_CP060436.1"/>
</dbReference>
<accession>A0A418SL98</accession>
<dbReference type="OrthoDB" id="9807047at2"/>
<organism evidence="9 10">
    <name type="scientific">Pseudooceanicola algae</name>
    <dbReference type="NCBI Taxonomy" id="1537215"/>
    <lineage>
        <taxon>Bacteria</taxon>
        <taxon>Pseudomonadati</taxon>
        <taxon>Pseudomonadota</taxon>
        <taxon>Alphaproteobacteria</taxon>
        <taxon>Rhodobacterales</taxon>
        <taxon>Paracoccaceae</taxon>
        <taxon>Pseudooceanicola</taxon>
    </lineage>
</organism>
<feature type="transmembrane region" description="Helical" evidence="8">
    <location>
        <begin position="198"/>
        <end position="220"/>
    </location>
</feature>
<comment type="similarity">
    <text evidence="2">Belongs to the binding-protein-dependent transport system permease family. CysTW subfamily.</text>
</comment>
<dbReference type="CDD" id="cd06261">
    <property type="entry name" value="TM_PBP2"/>
    <property type="match status" value="1"/>
</dbReference>
<evidence type="ECO:0000256" key="4">
    <source>
        <dbReference type="ARBA" id="ARBA00022475"/>
    </source>
</evidence>
<keyword evidence="5 8" id="KW-0812">Transmembrane</keyword>
<evidence type="ECO:0000256" key="6">
    <source>
        <dbReference type="ARBA" id="ARBA00022989"/>
    </source>
</evidence>
<dbReference type="KEGG" id="palw:PSAL_021210"/>
<name>A0A418SL98_9RHOB</name>
<keyword evidence="4" id="KW-1003">Cell membrane</keyword>
<dbReference type="Pfam" id="PF00528">
    <property type="entry name" value="BPD_transp_1"/>
    <property type="match status" value="1"/>
</dbReference>
<evidence type="ECO:0000313" key="10">
    <source>
        <dbReference type="Proteomes" id="UP000283786"/>
    </source>
</evidence>
<protein>
    <submittedName>
        <fullName evidence="9">Spermidine/putrescine transport system permease protein PotB</fullName>
    </submittedName>
</protein>
<evidence type="ECO:0000313" key="9">
    <source>
        <dbReference type="EMBL" id="QPM90879.1"/>
    </source>
</evidence>
<dbReference type="InterPro" id="IPR035906">
    <property type="entry name" value="MetI-like_sf"/>
</dbReference>
<keyword evidence="6 8" id="KW-1133">Transmembrane helix</keyword>
<evidence type="ECO:0000256" key="5">
    <source>
        <dbReference type="ARBA" id="ARBA00022692"/>
    </source>
</evidence>
<dbReference type="SUPFAM" id="SSF161098">
    <property type="entry name" value="MetI-like"/>
    <property type="match status" value="1"/>
</dbReference>
<evidence type="ECO:0000256" key="2">
    <source>
        <dbReference type="ARBA" id="ARBA00007069"/>
    </source>
</evidence>